<proteinExistence type="inferred from homology"/>
<evidence type="ECO:0000313" key="6">
    <source>
        <dbReference type="EMBL" id="CAF1249435.1"/>
    </source>
</evidence>
<protein>
    <recommendedName>
        <fullName evidence="5">ETFB lysine methyltransferase</fullName>
    </recommendedName>
    <alternativeName>
        <fullName evidence="4">Protein N-lysine methyltransferase METTL20</fullName>
    </alternativeName>
</protein>
<evidence type="ECO:0000256" key="3">
    <source>
        <dbReference type="ARBA" id="ARBA00037932"/>
    </source>
</evidence>
<dbReference type="InterPro" id="IPR029063">
    <property type="entry name" value="SAM-dependent_MTases_sf"/>
</dbReference>
<gene>
    <name evidence="6" type="ORF">RFH988_LOCUS27093</name>
</gene>
<dbReference type="PANTHER" id="PTHR43648:SF1">
    <property type="entry name" value="ELECTRON TRANSFER FLAVOPROTEIN BETA SUBUNIT LYSINE METHYLTRANSFERASE"/>
    <property type="match status" value="1"/>
</dbReference>
<comment type="caution">
    <text evidence="6">The sequence shown here is derived from an EMBL/GenBank/DDBJ whole genome shotgun (WGS) entry which is preliminary data.</text>
</comment>
<evidence type="ECO:0000256" key="5">
    <source>
        <dbReference type="ARBA" id="ARBA00042266"/>
    </source>
</evidence>
<comment type="similarity">
    <text evidence="3">Belongs to the methyltransferase superfamily. ETFBKMT family.</text>
</comment>
<dbReference type="OrthoDB" id="194386at2759"/>
<dbReference type="GO" id="GO:0032259">
    <property type="term" value="P:methylation"/>
    <property type="evidence" value="ECO:0007669"/>
    <property type="project" value="UniProtKB-KW"/>
</dbReference>
<name>A0A814ZXZ7_9BILA</name>
<dbReference type="PANTHER" id="PTHR43648">
    <property type="entry name" value="ELECTRON TRANSFER FLAVOPROTEIN BETA SUBUNIT LYSINE METHYLTRANSFERASE"/>
    <property type="match status" value="1"/>
</dbReference>
<evidence type="ECO:0000256" key="2">
    <source>
        <dbReference type="ARBA" id="ARBA00022679"/>
    </source>
</evidence>
<evidence type="ECO:0000256" key="1">
    <source>
        <dbReference type="ARBA" id="ARBA00022603"/>
    </source>
</evidence>
<dbReference type="Pfam" id="PF06325">
    <property type="entry name" value="PrmA"/>
    <property type="match status" value="1"/>
</dbReference>
<evidence type="ECO:0000256" key="4">
    <source>
        <dbReference type="ARBA" id="ARBA00041867"/>
    </source>
</evidence>
<dbReference type="Gene3D" id="3.40.50.150">
    <property type="entry name" value="Vaccinia Virus protein VP39"/>
    <property type="match status" value="1"/>
</dbReference>
<organism evidence="6 7">
    <name type="scientific">Rotaria sordida</name>
    <dbReference type="NCBI Taxonomy" id="392033"/>
    <lineage>
        <taxon>Eukaryota</taxon>
        <taxon>Metazoa</taxon>
        <taxon>Spiralia</taxon>
        <taxon>Gnathifera</taxon>
        <taxon>Rotifera</taxon>
        <taxon>Eurotatoria</taxon>
        <taxon>Bdelloidea</taxon>
        <taxon>Philodinida</taxon>
        <taxon>Philodinidae</taxon>
        <taxon>Rotaria</taxon>
    </lineage>
</organism>
<reference evidence="6" key="1">
    <citation type="submission" date="2021-02" db="EMBL/GenBank/DDBJ databases">
        <authorList>
            <person name="Nowell W R."/>
        </authorList>
    </citation>
    <scope>NUCLEOTIDE SEQUENCE</scope>
</reference>
<sequence length="230" mass="26215">MQMKTCEYILHHLLPPVRHACLLVPELTLSILTSSHPLWHVPYEEAMTKLDRSDPWWAFLWPGSQGLSRYLLDNKSLIRGRHVLDIGCGCGASAIAAKMAGAMNVIANDIDKDALIATCHNARLNNITIDKYSSDNILENSLLTFKKNTIDMLIIGDMCYDDQLAKQILNLIIVARQYRIHVLLADPGRYSFKSIVFNQLNDKMKCTCEYPIVDRDYIESDFKTIQIWTT</sequence>
<dbReference type="CDD" id="cd02440">
    <property type="entry name" value="AdoMet_MTases"/>
    <property type="match status" value="1"/>
</dbReference>
<accession>A0A814ZXZ7</accession>
<dbReference type="AlphaFoldDB" id="A0A814ZXZ7"/>
<keyword evidence="2" id="KW-0808">Transferase</keyword>
<dbReference type="GO" id="GO:0016279">
    <property type="term" value="F:protein-lysine N-methyltransferase activity"/>
    <property type="evidence" value="ECO:0007669"/>
    <property type="project" value="TreeGrafter"/>
</dbReference>
<dbReference type="InterPro" id="IPR050078">
    <property type="entry name" value="Ribosomal_L11_MeTrfase_PrmA"/>
</dbReference>
<evidence type="ECO:0000313" key="7">
    <source>
        <dbReference type="Proteomes" id="UP000663882"/>
    </source>
</evidence>
<dbReference type="GO" id="GO:0005759">
    <property type="term" value="C:mitochondrial matrix"/>
    <property type="evidence" value="ECO:0007669"/>
    <property type="project" value="TreeGrafter"/>
</dbReference>
<dbReference type="Proteomes" id="UP000663882">
    <property type="component" value="Unassembled WGS sequence"/>
</dbReference>
<dbReference type="SUPFAM" id="SSF53335">
    <property type="entry name" value="S-adenosyl-L-methionine-dependent methyltransferases"/>
    <property type="match status" value="1"/>
</dbReference>
<dbReference type="EMBL" id="CAJNOO010002245">
    <property type="protein sequence ID" value="CAF1249435.1"/>
    <property type="molecule type" value="Genomic_DNA"/>
</dbReference>
<keyword evidence="1" id="KW-0489">Methyltransferase</keyword>